<accession>R9WJ05</accession>
<organism evidence="2 3">
    <name type="scientific">Limosilactobacillus reuteri I5007</name>
    <dbReference type="NCBI Taxonomy" id="1340495"/>
    <lineage>
        <taxon>Bacteria</taxon>
        <taxon>Bacillati</taxon>
        <taxon>Bacillota</taxon>
        <taxon>Bacilli</taxon>
        <taxon>Lactobacillales</taxon>
        <taxon>Lactobacillaceae</taxon>
        <taxon>Limosilactobacillus</taxon>
    </lineage>
</organism>
<dbReference type="PATRIC" id="fig|1340495.3.peg.1908"/>
<evidence type="ECO:0000256" key="1">
    <source>
        <dbReference type="SAM" id="MobiDB-lite"/>
    </source>
</evidence>
<dbReference type="HOGENOM" id="CLU_2770739_0_0_9"/>
<geneLocation type="plasmid" evidence="2 3">
    <name>pLRI01</name>
</geneLocation>
<gene>
    <name evidence="2" type="ORF">LRI_1905</name>
</gene>
<sequence>MENKQNKTSKAKLQANKRYQDKHKKEVYRNQKKSRAKNFILNDARIDELEFFSELINNRMQELKNNNSN</sequence>
<feature type="region of interest" description="Disordered" evidence="1">
    <location>
        <begin position="1"/>
        <end position="30"/>
    </location>
</feature>
<protein>
    <submittedName>
        <fullName evidence="2">Uncharacterized protein</fullName>
    </submittedName>
</protein>
<dbReference type="RefSeq" id="WP_016497272.1">
    <property type="nucleotide sequence ID" value="NC_021503.1"/>
</dbReference>
<name>R9WJ05_LIMRT</name>
<dbReference type="Proteomes" id="UP000014360">
    <property type="component" value="Plasmid pLRI01"/>
</dbReference>
<reference evidence="2 3" key="1">
    <citation type="submission" date="2013-06" db="EMBL/GenBank/DDBJ databases">
        <title>The Complete Genome Sequence of Lactobacillus reuteri I5007, a Probiotic Strain Isolated from Healthy Pig.</title>
        <authorList>
            <person name="Hou C."/>
            <person name="Qiao S."/>
            <person name="Zeng X."/>
            <person name="Ma X."/>
            <person name="Yang F."/>
        </authorList>
    </citation>
    <scope>NUCLEOTIDE SEQUENCE [LARGE SCALE GENOMIC DNA]</scope>
    <source>
        <strain evidence="2 3">I5007</strain>
        <plasmid evidence="2 3">pLRI01</plasmid>
    </source>
</reference>
<evidence type="ECO:0000313" key="2">
    <source>
        <dbReference type="EMBL" id="AGO00115.1"/>
    </source>
</evidence>
<keyword evidence="2" id="KW-0614">Plasmid</keyword>
<dbReference type="AlphaFoldDB" id="R9WJ05"/>
<proteinExistence type="predicted"/>
<dbReference type="KEGG" id="lrt:LRI_1905"/>
<evidence type="ECO:0000313" key="3">
    <source>
        <dbReference type="Proteomes" id="UP000014360"/>
    </source>
</evidence>
<dbReference type="EMBL" id="CP006012">
    <property type="protein sequence ID" value="AGO00115.1"/>
    <property type="molecule type" value="Genomic_DNA"/>
</dbReference>